<dbReference type="EMBL" id="LIUT01000001">
    <property type="protein sequence ID" value="KOR87858.1"/>
    <property type="molecule type" value="Genomic_DNA"/>
</dbReference>
<dbReference type="PANTHER" id="PTHR13325">
    <property type="entry name" value="PROTEASE M50 MEMBRANE-BOUND TRANSCRIPTION FACTOR SITE 2 PROTEASE"/>
    <property type="match status" value="1"/>
</dbReference>
<reference evidence="3" key="1">
    <citation type="submission" date="2015-08" db="EMBL/GenBank/DDBJ databases">
        <title>Genome sequencing project for genomic taxonomy and phylogenomics of Bacillus-like bacteria.</title>
        <authorList>
            <person name="Liu B."/>
            <person name="Wang J."/>
            <person name="Zhu Y."/>
            <person name="Liu G."/>
            <person name="Chen Q."/>
            <person name="Chen Z."/>
            <person name="Lan J."/>
            <person name="Che J."/>
            <person name="Ge C."/>
            <person name="Shi H."/>
            <person name="Pan Z."/>
            <person name="Liu X."/>
        </authorList>
    </citation>
    <scope>NUCLEOTIDE SEQUENCE [LARGE SCALE GENOMIC DNA]</scope>
    <source>
        <strain evidence="3">FJAT-22460</strain>
    </source>
</reference>
<keyword evidence="1" id="KW-0812">Transmembrane</keyword>
<accession>A0A0M1P050</accession>
<dbReference type="OrthoDB" id="9800627at2"/>
<dbReference type="GO" id="GO:0005737">
    <property type="term" value="C:cytoplasm"/>
    <property type="evidence" value="ECO:0007669"/>
    <property type="project" value="TreeGrafter"/>
</dbReference>
<protein>
    <recommendedName>
        <fullName evidence="4">Peptidase M50</fullName>
    </recommendedName>
</protein>
<comment type="caution">
    <text evidence="2">The sequence shown here is derived from an EMBL/GenBank/DDBJ whole genome shotgun (WGS) entry which is preliminary data.</text>
</comment>
<dbReference type="InterPro" id="IPR001193">
    <property type="entry name" value="MBTPS2"/>
</dbReference>
<sequence>MELASHLEVHETDNGQYLVQHIASHKYVKLGVRELEFLRLLTQEADLKSAESQYTGSLTDEERSFLYDKFKEWGFLDSTPAEANGDSQKKWKLNWKIDDITAIKFLSVNPDSWLTSMMPVIRALLHPVAIVLYTLLILTAGTLLVRDETIINGISFDQFGFGSYVMIYIMLLLTTVVHEFAHGMACKYYGGRVKQMGVMLFYLSPAMYCDVSDTYKFKKKRHKLSVLFAGIFSQWIMTSIAFVLYYTLASYQMPIPVLFLYGIANLGLSMINMLPLVKLDGYWMLSHGLGITNLRTKAFQAFFKLLTPWRKSNRGAQSLKERSILLVYGCAAALFTPCFWGWGLYSIQQRMYSFLGATSFIITAGIACVLLYHGAKFMIKMNKAV</sequence>
<proteinExistence type="predicted"/>
<dbReference type="GO" id="GO:0031293">
    <property type="term" value="P:membrane protein intracellular domain proteolysis"/>
    <property type="evidence" value="ECO:0007669"/>
    <property type="project" value="TreeGrafter"/>
</dbReference>
<feature type="transmembrane region" description="Helical" evidence="1">
    <location>
        <begin position="123"/>
        <end position="145"/>
    </location>
</feature>
<evidence type="ECO:0000256" key="1">
    <source>
        <dbReference type="SAM" id="Phobius"/>
    </source>
</evidence>
<dbReference type="AlphaFoldDB" id="A0A0M1P050"/>
<evidence type="ECO:0000313" key="2">
    <source>
        <dbReference type="EMBL" id="KOR87858.1"/>
    </source>
</evidence>
<dbReference type="NCBIfam" id="NF041824">
    <property type="entry name" value="daptide_HExxH"/>
    <property type="match status" value="1"/>
</dbReference>
<feature type="transmembrane region" description="Helical" evidence="1">
    <location>
        <begin position="224"/>
        <end position="246"/>
    </location>
</feature>
<dbReference type="GO" id="GO:0004222">
    <property type="term" value="F:metalloendopeptidase activity"/>
    <property type="evidence" value="ECO:0007669"/>
    <property type="project" value="InterPro"/>
</dbReference>
<dbReference type="GO" id="GO:0016020">
    <property type="term" value="C:membrane"/>
    <property type="evidence" value="ECO:0007669"/>
    <property type="project" value="InterPro"/>
</dbReference>
<keyword evidence="1" id="KW-0472">Membrane</keyword>
<name>A0A0M1P050_9BACL</name>
<gene>
    <name evidence="2" type="ORF">AM231_01030</name>
</gene>
<feature type="transmembrane region" description="Helical" evidence="1">
    <location>
        <begin position="258"/>
        <end position="277"/>
    </location>
</feature>
<evidence type="ECO:0008006" key="4">
    <source>
        <dbReference type="Google" id="ProtNLM"/>
    </source>
</evidence>
<dbReference type="PATRIC" id="fig|1705565.3.peg.2048"/>
<dbReference type="Proteomes" id="UP000036932">
    <property type="component" value="Unassembled WGS sequence"/>
</dbReference>
<keyword evidence="3" id="KW-1185">Reference proteome</keyword>
<dbReference type="RefSeq" id="WP_054400918.1">
    <property type="nucleotide sequence ID" value="NZ_LIUT01000001.1"/>
</dbReference>
<organism evidence="2 3">
    <name type="scientific">Paenibacillus solani</name>
    <dbReference type="NCBI Taxonomy" id="1705565"/>
    <lineage>
        <taxon>Bacteria</taxon>
        <taxon>Bacillati</taxon>
        <taxon>Bacillota</taxon>
        <taxon>Bacilli</taxon>
        <taxon>Bacillales</taxon>
        <taxon>Paenibacillaceae</taxon>
        <taxon>Paenibacillus</taxon>
    </lineage>
</organism>
<dbReference type="InterPro" id="IPR049694">
    <property type="entry name" value="Daptide_HExxH"/>
</dbReference>
<dbReference type="PANTHER" id="PTHR13325:SF3">
    <property type="entry name" value="MEMBRANE-BOUND TRANSCRIPTION FACTOR SITE-2 PROTEASE"/>
    <property type="match status" value="1"/>
</dbReference>
<feature type="transmembrane region" description="Helical" evidence="1">
    <location>
        <begin position="165"/>
        <end position="186"/>
    </location>
</feature>
<evidence type="ECO:0000313" key="3">
    <source>
        <dbReference type="Proteomes" id="UP000036932"/>
    </source>
</evidence>
<feature type="transmembrane region" description="Helical" evidence="1">
    <location>
        <begin position="324"/>
        <end position="345"/>
    </location>
</feature>
<keyword evidence="1" id="KW-1133">Transmembrane helix</keyword>
<feature type="transmembrane region" description="Helical" evidence="1">
    <location>
        <begin position="351"/>
        <end position="372"/>
    </location>
</feature>